<keyword evidence="2 7" id="KW-0378">Hydrolase</keyword>
<gene>
    <name evidence="9" type="ORF">X943_002562</name>
</gene>
<evidence type="ECO:0000313" key="9">
    <source>
        <dbReference type="EMBL" id="KAK1936284.1"/>
    </source>
</evidence>
<dbReference type="EMBL" id="JAHBMH010000044">
    <property type="protein sequence ID" value="KAK1936284.1"/>
    <property type="molecule type" value="Genomic_DNA"/>
</dbReference>
<dbReference type="InterPro" id="IPR039383">
    <property type="entry name" value="FHIT"/>
</dbReference>
<dbReference type="PROSITE" id="PS51084">
    <property type="entry name" value="HIT_2"/>
    <property type="match status" value="1"/>
</dbReference>
<feature type="binding site" evidence="4">
    <location>
        <position position="101"/>
    </location>
    <ligand>
        <name>substrate</name>
    </ligand>
</feature>
<feature type="active site" description="Tele-AMP-histidine intermediate" evidence="3">
    <location>
        <position position="114"/>
    </location>
</feature>
<protein>
    <recommendedName>
        <fullName evidence="7">Bis(5'-adenosyl)-triphosphatase</fullName>
        <ecNumber evidence="7">3.6.1.29</ecNumber>
    </recommendedName>
</protein>
<organism evidence="9 10">
    <name type="scientific">Babesia divergens</name>
    <dbReference type="NCBI Taxonomy" id="32595"/>
    <lineage>
        <taxon>Eukaryota</taxon>
        <taxon>Sar</taxon>
        <taxon>Alveolata</taxon>
        <taxon>Apicomplexa</taxon>
        <taxon>Aconoidasida</taxon>
        <taxon>Piroplasmida</taxon>
        <taxon>Babesiidae</taxon>
        <taxon>Babesia</taxon>
    </lineage>
</organism>
<dbReference type="InterPro" id="IPR051884">
    <property type="entry name" value="Bis(5'-adenosyl)-TPase_reg"/>
</dbReference>
<evidence type="ECO:0000256" key="1">
    <source>
        <dbReference type="ARBA" id="ARBA00022741"/>
    </source>
</evidence>
<dbReference type="PANTHER" id="PTHR46243:SF1">
    <property type="entry name" value="BIS(5'-ADENOSYL)-TRIPHOSPHATASE"/>
    <property type="match status" value="1"/>
</dbReference>
<feature type="short sequence motif" description="Histidine triad motif" evidence="6">
    <location>
        <begin position="112"/>
        <end position="116"/>
    </location>
</feature>
<reference evidence="9" key="1">
    <citation type="journal article" date="2014" name="Nucleic Acids Res.">
        <title>The evolutionary dynamics of variant antigen genes in Babesia reveal a history of genomic innovation underlying host-parasite interaction.</title>
        <authorList>
            <person name="Jackson A.P."/>
            <person name="Otto T.D."/>
            <person name="Darby A."/>
            <person name="Ramaprasad A."/>
            <person name="Xia D."/>
            <person name="Echaide I.E."/>
            <person name="Farber M."/>
            <person name="Gahlot S."/>
            <person name="Gamble J."/>
            <person name="Gupta D."/>
            <person name="Gupta Y."/>
            <person name="Jackson L."/>
            <person name="Malandrin L."/>
            <person name="Malas T.B."/>
            <person name="Moussa E."/>
            <person name="Nair M."/>
            <person name="Reid A.J."/>
            <person name="Sanders M."/>
            <person name="Sharma J."/>
            <person name="Tracey A."/>
            <person name="Quail M.A."/>
            <person name="Weir W."/>
            <person name="Wastling J.M."/>
            <person name="Hall N."/>
            <person name="Willadsen P."/>
            <person name="Lingelbach K."/>
            <person name="Shiels B."/>
            <person name="Tait A."/>
            <person name="Berriman M."/>
            <person name="Allred D.R."/>
            <person name="Pain A."/>
        </authorList>
    </citation>
    <scope>NUCLEOTIDE SEQUENCE</scope>
    <source>
        <strain evidence="9">1802A</strain>
    </source>
</reference>
<feature type="site" description="Important for induction of apoptosis" evidence="5">
    <location>
        <position position="132"/>
    </location>
</feature>
<keyword evidence="10" id="KW-1185">Reference proteome</keyword>
<proteinExistence type="predicted"/>
<dbReference type="AlphaFoldDB" id="A0AAD9GD90"/>
<evidence type="ECO:0000256" key="4">
    <source>
        <dbReference type="PIRSR" id="PIRSR639383-2"/>
    </source>
</evidence>
<comment type="cofactor">
    <cofactor evidence="7">
        <name>Mn(2+)</name>
        <dbReference type="ChEBI" id="CHEBI:29035"/>
    </cofactor>
</comment>
<evidence type="ECO:0000256" key="5">
    <source>
        <dbReference type="PIRSR" id="PIRSR639383-3"/>
    </source>
</evidence>
<evidence type="ECO:0000256" key="3">
    <source>
        <dbReference type="PIRSR" id="PIRSR639383-1"/>
    </source>
</evidence>
<feature type="binding site" evidence="4">
    <location>
        <position position="45"/>
    </location>
    <ligand>
        <name>substrate</name>
    </ligand>
</feature>
<evidence type="ECO:0000256" key="2">
    <source>
        <dbReference type="ARBA" id="ARBA00022801"/>
    </source>
</evidence>
<dbReference type="FunFam" id="3.30.428.10:FF:000011">
    <property type="entry name" value="Fragile histidine triad"/>
    <property type="match status" value="1"/>
</dbReference>
<evidence type="ECO:0000259" key="8">
    <source>
        <dbReference type="PROSITE" id="PS51084"/>
    </source>
</evidence>
<evidence type="ECO:0000313" key="10">
    <source>
        <dbReference type="Proteomes" id="UP001195914"/>
    </source>
</evidence>
<dbReference type="Proteomes" id="UP001195914">
    <property type="component" value="Unassembled WGS sequence"/>
</dbReference>
<dbReference type="EC" id="3.6.1.29" evidence="7"/>
<feature type="domain" description="HIT" evidence="8">
    <location>
        <begin position="19"/>
        <end position="127"/>
    </location>
</feature>
<comment type="caution">
    <text evidence="9">The sequence shown here is derived from an EMBL/GenBank/DDBJ whole genome shotgun (WGS) entry which is preliminary data.</text>
</comment>
<evidence type="ECO:0000256" key="6">
    <source>
        <dbReference type="PROSITE-ProRule" id="PRU00464"/>
    </source>
</evidence>
<feature type="binding site" evidence="4">
    <location>
        <position position="116"/>
    </location>
    <ligand>
        <name>substrate</name>
    </ligand>
</feature>
<reference evidence="9" key="2">
    <citation type="submission" date="2021-05" db="EMBL/GenBank/DDBJ databases">
        <authorList>
            <person name="Pain A."/>
        </authorList>
    </citation>
    <scope>NUCLEOTIDE SEQUENCE</scope>
    <source>
        <strain evidence="9">1802A</strain>
    </source>
</reference>
<comment type="catalytic activity">
    <reaction evidence="7">
        <text>P(1),P(3)-bis(5'-adenosyl) triphosphate + H2O = AMP + ADP + 2 H(+)</text>
        <dbReference type="Rhea" id="RHEA:13893"/>
        <dbReference type="ChEBI" id="CHEBI:15377"/>
        <dbReference type="ChEBI" id="CHEBI:15378"/>
        <dbReference type="ChEBI" id="CHEBI:58529"/>
        <dbReference type="ChEBI" id="CHEBI:456215"/>
        <dbReference type="ChEBI" id="CHEBI:456216"/>
        <dbReference type="EC" id="3.6.1.29"/>
    </reaction>
</comment>
<dbReference type="GO" id="GO:0047710">
    <property type="term" value="F:bis(5'-adenosyl)-triphosphatase activity"/>
    <property type="evidence" value="ECO:0007669"/>
    <property type="project" value="UniProtKB-UniRule"/>
</dbReference>
<evidence type="ECO:0000256" key="7">
    <source>
        <dbReference type="RuleBase" id="RU366076"/>
    </source>
</evidence>
<dbReference type="SUPFAM" id="SSF54197">
    <property type="entry name" value="HIT-like"/>
    <property type="match status" value="1"/>
</dbReference>
<sequence>MASRVFQAFDATSALQMTENFYFGKIKLPSTQVFAVSRHSFAFVNIKPFMPGHSLVSPSRIVKRFKDMTAEELLDFNSMVQVVAEALELKYDGTASSIVIQDGEAAGQTIPHVHAHIIPRHFNDLERPDSIYAELEKGDQPRRTQEEMAITANETRPFIEKVITERLVGCLQGTDI</sequence>
<name>A0AAD9GD90_BABDI</name>
<dbReference type="Pfam" id="PF01230">
    <property type="entry name" value="HIT"/>
    <property type="match status" value="1"/>
</dbReference>
<dbReference type="Gene3D" id="3.30.428.10">
    <property type="entry name" value="HIT-like"/>
    <property type="match status" value="1"/>
</dbReference>
<dbReference type="GO" id="GO:0000166">
    <property type="term" value="F:nucleotide binding"/>
    <property type="evidence" value="ECO:0007669"/>
    <property type="project" value="UniProtKB-KW"/>
</dbReference>
<keyword evidence="1 7" id="KW-0547">Nucleotide-binding</keyword>
<dbReference type="InterPro" id="IPR036265">
    <property type="entry name" value="HIT-like_sf"/>
</dbReference>
<dbReference type="InterPro" id="IPR011146">
    <property type="entry name" value="HIT-like"/>
</dbReference>
<dbReference type="PANTHER" id="PTHR46243">
    <property type="entry name" value="BIS(5'-ADENOSYL)-TRIPHOSPHATASE"/>
    <property type="match status" value="1"/>
</dbReference>
<dbReference type="CDD" id="cd01275">
    <property type="entry name" value="FHIT"/>
    <property type="match status" value="1"/>
</dbReference>
<accession>A0AAD9GD90</accession>